<dbReference type="GO" id="GO:0030371">
    <property type="term" value="F:translation repressor activity"/>
    <property type="evidence" value="ECO:0007669"/>
    <property type="project" value="InterPro"/>
</dbReference>
<evidence type="ECO:0000259" key="11">
    <source>
        <dbReference type="SMART" id="SM00454"/>
    </source>
</evidence>
<feature type="compositionally biased region" description="Low complexity" evidence="10">
    <location>
        <begin position="833"/>
        <end position="854"/>
    </location>
</feature>
<feature type="region of interest" description="Disordered" evidence="10">
    <location>
        <begin position="201"/>
        <end position="222"/>
    </location>
</feature>
<reference evidence="12" key="2">
    <citation type="journal article" date="2007" name="Science">
        <title>Genome sequence of Aedes aegypti, a major arbovirus vector.</title>
        <authorList>
            <person name="Nene V."/>
            <person name="Wortman J.R."/>
            <person name="Lawson D."/>
            <person name="Haas B."/>
            <person name="Kodira C."/>
            <person name="Tu Z.J."/>
            <person name="Loftus B."/>
            <person name="Xi Z."/>
            <person name="Megy K."/>
            <person name="Grabherr M."/>
            <person name="Ren Q."/>
            <person name="Zdobnov E.M."/>
            <person name="Lobo N.F."/>
            <person name="Campbell K.S."/>
            <person name="Brown S.E."/>
            <person name="Bonaldo M.F."/>
            <person name="Zhu J."/>
            <person name="Sinkins S.P."/>
            <person name="Hogenkamp D.G."/>
            <person name="Amedeo P."/>
            <person name="Arensburger P."/>
            <person name="Atkinson P.W."/>
            <person name="Bidwell S."/>
            <person name="Biedler J."/>
            <person name="Birney E."/>
            <person name="Bruggner R.V."/>
            <person name="Costas J."/>
            <person name="Coy M.R."/>
            <person name="Crabtree J."/>
            <person name="Crawford M."/>
            <person name="Debruyn B."/>
            <person name="Decaprio D."/>
            <person name="Eiglmeier K."/>
            <person name="Eisenstadt E."/>
            <person name="El-Dorry H."/>
            <person name="Gelbart W.M."/>
            <person name="Gomes S.L."/>
            <person name="Hammond M."/>
            <person name="Hannick L.I."/>
            <person name="Hogan J.R."/>
            <person name="Holmes M.H."/>
            <person name="Jaffe D."/>
            <person name="Johnston J.S."/>
            <person name="Kennedy R.C."/>
            <person name="Koo H."/>
            <person name="Kravitz S."/>
            <person name="Kriventseva E.V."/>
            <person name="Kulp D."/>
            <person name="Labutti K."/>
            <person name="Lee E."/>
            <person name="Li S."/>
            <person name="Lovin D.D."/>
            <person name="Mao C."/>
            <person name="Mauceli E."/>
            <person name="Menck C.F."/>
            <person name="Miller J.R."/>
            <person name="Montgomery P."/>
            <person name="Mori A."/>
            <person name="Nascimento A.L."/>
            <person name="Naveira H.F."/>
            <person name="Nusbaum C."/>
            <person name="O'leary S."/>
            <person name="Orvis J."/>
            <person name="Pertea M."/>
            <person name="Quesneville H."/>
            <person name="Reidenbach K.R."/>
            <person name="Rogers Y.H."/>
            <person name="Roth C.W."/>
            <person name="Schneider J.R."/>
            <person name="Schatz M."/>
            <person name="Shumway M."/>
            <person name="Stanke M."/>
            <person name="Stinson E.O."/>
            <person name="Tubio J.M."/>
            <person name="Vanzee J.P."/>
            <person name="Verjovski-Almeida S."/>
            <person name="Werner D."/>
            <person name="White O."/>
            <person name="Wyder S."/>
            <person name="Zeng Q."/>
            <person name="Zhao Q."/>
            <person name="Zhao Y."/>
            <person name="Hill C.A."/>
            <person name="Raikhel A.S."/>
            <person name="Soares M.B."/>
            <person name="Knudson D.L."/>
            <person name="Lee N.H."/>
            <person name="Galagan J."/>
            <person name="Salzberg S.L."/>
            <person name="Paulsen I.T."/>
            <person name="Dimopoulos G."/>
            <person name="Collins F.H."/>
            <person name="Birren B."/>
            <person name="Fraser-Liggett C.M."/>
            <person name="Severson D.W."/>
        </authorList>
    </citation>
    <scope>NUCLEOTIDE SEQUENCE [LARGE SCALE GENOMIC DNA]</scope>
    <source>
        <strain evidence="12">Liverpool</strain>
    </source>
</reference>
<evidence type="ECO:0000256" key="9">
    <source>
        <dbReference type="ARBA" id="ARBA00022884"/>
    </source>
</evidence>
<keyword evidence="7" id="KW-0597">Phosphoprotein</keyword>
<reference evidence="12" key="3">
    <citation type="submission" date="2012-09" db="EMBL/GenBank/DDBJ databases">
        <authorList>
            <consortium name="VectorBase"/>
        </authorList>
    </citation>
    <scope>NUCLEOTIDE SEQUENCE</scope>
    <source>
        <strain evidence="12">Liverpool</strain>
    </source>
</reference>
<evidence type="ECO:0000256" key="6">
    <source>
        <dbReference type="ARBA" id="ARBA00022491"/>
    </source>
</evidence>
<name>Q16IY0_AEDAE</name>
<dbReference type="STRING" id="7159.Q16IY0"/>
<dbReference type="InterPro" id="IPR037634">
    <property type="entry name" value="Smaug_SAM"/>
</dbReference>
<reference evidence="12" key="1">
    <citation type="submission" date="2005-10" db="EMBL/GenBank/DDBJ databases">
        <authorList>
            <person name="Loftus B.J."/>
            <person name="Nene V.M."/>
            <person name="Hannick L.I."/>
            <person name="Bidwell S."/>
            <person name="Haas B."/>
            <person name="Amedeo P."/>
            <person name="Orvis J."/>
            <person name="Wortman J.R."/>
            <person name="White O.R."/>
            <person name="Salzberg S."/>
            <person name="Shumway M."/>
            <person name="Koo H."/>
            <person name="Zhao Y."/>
            <person name="Holmes M."/>
            <person name="Miller J."/>
            <person name="Schatz M."/>
            <person name="Pop M."/>
            <person name="Pai G."/>
            <person name="Utterback T."/>
            <person name="Rogers Y.-H."/>
            <person name="Kravitz S."/>
            <person name="Fraser C.M."/>
        </authorList>
    </citation>
    <scope>NUCLEOTIDE SEQUENCE</scope>
    <source>
        <strain evidence="12">Liverpool</strain>
    </source>
</reference>
<dbReference type="SMART" id="SM00454">
    <property type="entry name" value="SAM"/>
    <property type="match status" value="1"/>
</dbReference>
<dbReference type="PANTHER" id="PTHR12515:SF5">
    <property type="entry name" value="PROTEIN SMAUG"/>
    <property type="match status" value="1"/>
</dbReference>
<comment type="similarity">
    <text evidence="2">Belongs to the SMAUG family.</text>
</comment>
<feature type="compositionally biased region" description="Low complexity" evidence="10">
    <location>
        <begin position="781"/>
        <end position="817"/>
    </location>
</feature>
<dbReference type="PhylomeDB" id="Q16IY0"/>
<evidence type="ECO:0000256" key="4">
    <source>
        <dbReference type="ARBA" id="ARBA00022473"/>
    </source>
</evidence>
<feature type="compositionally biased region" description="Low complexity" evidence="10">
    <location>
        <begin position="747"/>
        <end position="773"/>
    </location>
</feature>
<feature type="compositionally biased region" description="Gly residues" evidence="10">
    <location>
        <begin position="150"/>
        <end position="165"/>
    </location>
</feature>
<dbReference type="PANTHER" id="PTHR12515">
    <property type="entry name" value="STERILE ALPHA MOTIF DOMAIN CONTAINING PROTEIN 4-RELATED"/>
    <property type="match status" value="1"/>
</dbReference>
<keyword evidence="5" id="KW-0963">Cytoplasm</keyword>
<dbReference type="eggNOG" id="KOG3791">
    <property type="taxonomic scope" value="Eukaryota"/>
</dbReference>
<dbReference type="CDD" id="cd09557">
    <property type="entry name" value="SAM_Smaug"/>
    <property type="match status" value="1"/>
</dbReference>
<dbReference type="PaxDb" id="7159-AAEL013510-PA"/>
<dbReference type="GO" id="GO:0000932">
    <property type="term" value="C:P-body"/>
    <property type="evidence" value="ECO:0007669"/>
    <property type="project" value="TreeGrafter"/>
</dbReference>
<dbReference type="InterPro" id="IPR001660">
    <property type="entry name" value="SAM"/>
</dbReference>
<evidence type="ECO:0000313" key="12">
    <source>
        <dbReference type="EMBL" id="EAT34228.1"/>
    </source>
</evidence>
<accession>Q16IY0</accession>
<feature type="region of interest" description="Disordered" evidence="10">
    <location>
        <begin position="49"/>
        <end position="75"/>
    </location>
</feature>
<gene>
    <name evidence="12" type="ORF">AaeL_AAEL013510</name>
</gene>
<dbReference type="AlphaFoldDB" id="Q16IY0"/>
<dbReference type="GO" id="GO:0003729">
    <property type="term" value="F:mRNA binding"/>
    <property type="evidence" value="ECO:0007669"/>
    <property type="project" value="TreeGrafter"/>
</dbReference>
<keyword evidence="9" id="KW-0694">RNA-binding</keyword>
<feature type="compositionally biased region" description="Low complexity" evidence="10">
    <location>
        <begin position="203"/>
        <end position="217"/>
    </location>
</feature>
<dbReference type="HOGENOM" id="CLU_003304_0_0_1"/>
<evidence type="ECO:0000256" key="2">
    <source>
        <dbReference type="ARBA" id="ARBA00008232"/>
    </source>
</evidence>
<feature type="region of interest" description="Disordered" evidence="10">
    <location>
        <begin position="650"/>
        <end position="854"/>
    </location>
</feature>
<feature type="region of interest" description="Disordered" evidence="10">
    <location>
        <begin position="310"/>
        <end position="354"/>
    </location>
</feature>
<dbReference type="FunFam" id="1.10.150.50:FF:000076">
    <property type="entry name" value="Smg, isoform B"/>
    <property type="match status" value="1"/>
</dbReference>
<feature type="domain" description="SAM" evidence="11">
    <location>
        <begin position="468"/>
        <end position="531"/>
    </location>
</feature>
<feature type="region of interest" description="Disordered" evidence="10">
    <location>
        <begin position="866"/>
        <end position="911"/>
    </location>
</feature>
<protein>
    <recommendedName>
        <fullName evidence="3">Protein Smaug</fullName>
    </recommendedName>
</protein>
<feature type="compositionally biased region" description="Polar residues" evidence="10">
    <location>
        <begin position="873"/>
        <end position="899"/>
    </location>
</feature>
<comment type="subcellular location">
    <subcellularLocation>
        <location evidence="1">Cytoplasm</location>
    </subcellularLocation>
</comment>
<keyword evidence="6" id="KW-0678">Repressor</keyword>
<dbReference type="EMBL" id="CH478045">
    <property type="protein sequence ID" value="EAT34228.1"/>
    <property type="molecule type" value="Genomic_DNA"/>
</dbReference>
<dbReference type="GO" id="GO:0000289">
    <property type="term" value="P:nuclear-transcribed mRNA poly(A) tail shortening"/>
    <property type="evidence" value="ECO:0007669"/>
    <property type="project" value="TreeGrafter"/>
</dbReference>
<feature type="compositionally biased region" description="Low complexity" evidence="10">
    <location>
        <begin position="322"/>
        <end position="351"/>
    </location>
</feature>
<dbReference type="InterPro" id="IPR050897">
    <property type="entry name" value="SMAUG/VTS1_RNA-bind"/>
</dbReference>
<feature type="compositionally biased region" description="Basic residues" evidence="10">
    <location>
        <begin position="55"/>
        <end position="68"/>
    </location>
</feature>
<dbReference type="SUPFAM" id="SSF47769">
    <property type="entry name" value="SAM/Pointed domain"/>
    <property type="match status" value="1"/>
</dbReference>
<evidence type="ECO:0000256" key="7">
    <source>
        <dbReference type="ARBA" id="ARBA00022553"/>
    </source>
</evidence>
<dbReference type="InterPro" id="IPR015327">
    <property type="entry name" value="PHAT_dom"/>
</dbReference>
<dbReference type="VEuPathDB" id="VectorBase:AAEL020073"/>
<feature type="compositionally biased region" description="Low complexity" evidence="10">
    <location>
        <begin position="697"/>
        <end position="721"/>
    </location>
</feature>
<dbReference type="Pfam" id="PF09246">
    <property type="entry name" value="PHAT"/>
    <property type="match status" value="1"/>
</dbReference>
<organism evidence="12 13">
    <name type="scientific">Aedes aegypti</name>
    <name type="common">Yellowfever mosquito</name>
    <name type="synonym">Culex aegypti</name>
    <dbReference type="NCBI Taxonomy" id="7159"/>
    <lineage>
        <taxon>Eukaryota</taxon>
        <taxon>Metazoa</taxon>
        <taxon>Ecdysozoa</taxon>
        <taxon>Arthropoda</taxon>
        <taxon>Hexapoda</taxon>
        <taxon>Insecta</taxon>
        <taxon>Pterygota</taxon>
        <taxon>Neoptera</taxon>
        <taxon>Endopterygota</taxon>
        <taxon>Diptera</taxon>
        <taxon>Nematocera</taxon>
        <taxon>Culicoidea</taxon>
        <taxon>Culicidae</taxon>
        <taxon>Culicinae</taxon>
        <taxon>Aedini</taxon>
        <taxon>Aedes</taxon>
        <taxon>Stegomyia</taxon>
    </lineage>
</organism>
<evidence type="ECO:0000256" key="5">
    <source>
        <dbReference type="ARBA" id="ARBA00022490"/>
    </source>
</evidence>
<dbReference type="GO" id="GO:0006355">
    <property type="term" value="P:regulation of DNA-templated transcription"/>
    <property type="evidence" value="ECO:0007669"/>
    <property type="project" value="InterPro"/>
</dbReference>
<dbReference type="InterPro" id="IPR016024">
    <property type="entry name" value="ARM-type_fold"/>
</dbReference>
<feature type="compositionally biased region" description="Polar residues" evidence="10">
    <location>
        <begin position="654"/>
        <end position="668"/>
    </location>
</feature>
<dbReference type="InterPro" id="IPR037093">
    <property type="entry name" value="PHAT_dom_sf"/>
</dbReference>
<dbReference type="Gene3D" id="1.10.150.50">
    <property type="entry name" value="Transcription Factor, Ets-1"/>
    <property type="match status" value="1"/>
</dbReference>
<proteinExistence type="inferred from homology"/>
<keyword evidence="8" id="KW-0810">Translation regulation</keyword>
<keyword evidence="4" id="KW-0217">Developmental protein</keyword>
<dbReference type="Pfam" id="PF00536">
    <property type="entry name" value="SAM_1"/>
    <property type="match status" value="1"/>
</dbReference>
<evidence type="ECO:0000256" key="8">
    <source>
        <dbReference type="ARBA" id="ARBA00022845"/>
    </source>
</evidence>
<feature type="region of interest" description="Disordered" evidence="10">
    <location>
        <begin position="146"/>
        <end position="171"/>
    </location>
</feature>
<dbReference type="InterPro" id="IPR013761">
    <property type="entry name" value="SAM/pointed_sf"/>
</dbReference>
<dbReference type="Gene3D" id="1.25.40.170">
    <property type="entry name" value="Smaug, PHAT domain"/>
    <property type="match status" value="1"/>
</dbReference>
<dbReference type="SUPFAM" id="SSF48371">
    <property type="entry name" value="ARM repeat"/>
    <property type="match status" value="1"/>
</dbReference>
<evidence type="ECO:0000256" key="3">
    <source>
        <dbReference type="ARBA" id="ARBA00018651"/>
    </source>
</evidence>
<evidence type="ECO:0000256" key="1">
    <source>
        <dbReference type="ARBA" id="ARBA00004496"/>
    </source>
</evidence>
<feature type="region of interest" description="Disordered" evidence="10">
    <location>
        <begin position="1"/>
        <end position="22"/>
    </location>
</feature>
<evidence type="ECO:0000313" key="13">
    <source>
        <dbReference type="Proteomes" id="UP000682892"/>
    </source>
</evidence>
<dbReference type="Proteomes" id="UP000682892">
    <property type="component" value="Unassembled WGS sequence"/>
</dbReference>
<dbReference type="OMA" id="HHSQHAQ"/>
<evidence type="ECO:0000256" key="10">
    <source>
        <dbReference type="SAM" id="MobiDB-lite"/>
    </source>
</evidence>
<sequence length="933" mass="100908">MVNSNSTYFIHPPASQQQQLVGGSNQNLACKTSSQQSLHFLATGPWQQIHSQPAQHHHHHSHNSHHHNNNGCSTNSGSCNQLPQHQQQSSICISSSSLLSKSQQSLNQVASSSSSSSSCLDSTSSQLLKTTNLLANLDWCSDVVKKQEDGGGGSGPSLIGDGNGNPGSAVRGIGSVENVSMKEFVPVTFNYSTPQGNNKSIVNSSGASSAGTTTNQASKHHHLIASSSQASGVLLGSSANGSSLNLNGSTGLGAHTVVLSDLDSSDDNHLSFSKNGTEIFDYDCDYDNEEEFNYLARAAAAVAAGGTSSNAANSCKSGGTNAAGSAAVPPSVSGSSGPTNTSSGSSNSSSNKNRVSFDANISDYLRVPPIGLGEFDLDGSGQLKTRRSNSLTTTVSSACGLSVGQLHQQKQNNECLSAENLSNLQLLQNKPRSFSLTMDSPRSSLTSSGSETRLDDFKQHQLMKIYGSPNVGMSSIAHWLKSLRLHKYVWLFSNLTYEQMMEMTEEYLANLGVTKGARHKLVLCIHKLKERYSVLLRLEKDILNAGGSRAQLSPVFDELTNIVLTPMKPIGLDQKEDIAGLFVKLLDLIASFTLTRPLCGPQEEECMNVFIWVLERALHNDAFAAHTTQIKEYKYKANKLKMAYAPKSHYAKNNGINGNMNKPRWSTTIKHKPNSAADGQKTPHRKSSLQYFTPPMQQSQSSQQQSQQTQQQSQQQNSSSSHTHLQAIPHQYYGHGGHNPNAGTGHNNNYNKSSSYPNFASNLSSSSGSGSNSTIKHHVQHLQQSQSQHPLPQQQQPQPPQQSHHAQQQQQSHVPPHGNFMYHRHSLNNISAHQHQQQFLQQLQNQHQQQQQQQLPVLPSIFLTAMGGGGCPPTNNGKSQSSETSCPNPKNSTMPTKSSPVDLLGSKSQNNSIGDINSRLEFLCLQMTEQAIN</sequence>